<keyword evidence="2" id="KW-0489">Methyltransferase</keyword>
<evidence type="ECO:0000313" key="3">
    <source>
        <dbReference type="Proteomes" id="UP000295075"/>
    </source>
</evidence>
<dbReference type="InterPro" id="IPR013216">
    <property type="entry name" value="Methyltransf_11"/>
</dbReference>
<name>A0A4V2XQ55_9ACTN</name>
<keyword evidence="2" id="KW-0808">Transferase</keyword>
<dbReference type="SUPFAM" id="SSF53335">
    <property type="entry name" value="S-adenosyl-L-methionine-dependent methyltransferases"/>
    <property type="match status" value="1"/>
</dbReference>
<organism evidence="2 3">
    <name type="scientific">Kribbella albertanoniae</name>
    <dbReference type="NCBI Taxonomy" id="1266829"/>
    <lineage>
        <taxon>Bacteria</taxon>
        <taxon>Bacillati</taxon>
        <taxon>Actinomycetota</taxon>
        <taxon>Actinomycetes</taxon>
        <taxon>Propionibacteriales</taxon>
        <taxon>Kribbellaceae</taxon>
        <taxon>Kribbella</taxon>
    </lineage>
</organism>
<dbReference type="OrthoDB" id="9805171at2"/>
<dbReference type="PANTHER" id="PTHR43591">
    <property type="entry name" value="METHYLTRANSFERASE"/>
    <property type="match status" value="1"/>
</dbReference>
<dbReference type="GO" id="GO:0008757">
    <property type="term" value="F:S-adenosylmethionine-dependent methyltransferase activity"/>
    <property type="evidence" value="ECO:0007669"/>
    <property type="project" value="InterPro"/>
</dbReference>
<dbReference type="AlphaFoldDB" id="A0A4V2XQ55"/>
<dbReference type="Pfam" id="PF08241">
    <property type="entry name" value="Methyltransf_11"/>
    <property type="match status" value="1"/>
</dbReference>
<feature type="non-terminal residue" evidence="2">
    <location>
        <position position="1"/>
    </location>
</feature>
<dbReference type="GO" id="GO:0032259">
    <property type="term" value="P:methylation"/>
    <property type="evidence" value="ECO:0007669"/>
    <property type="project" value="UniProtKB-KW"/>
</dbReference>
<reference evidence="2 3" key="1">
    <citation type="submission" date="2019-03" db="EMBL/GenBank/DDBJ databases">
        <title>Draft genome sequences of novel Actinobacteria.</title>
        <authorList>
            <person name="Sahin N."/>
            <person name="Ay H."/>
            <person name="Saygin H."/>
        </authorList>
    </citation>
    <scope>NUCLEOTIDE SEQUENCE [LARGE SCALE GENOMIC DNA]</scope>
    <source>
        <strain evidence="2 3">JCM 30547</strain>
    </source>
</reference>
<feature type="domain" description="Methyltransferase type 11" evidence="1">
    <location>
        <begin position="1"/>
        <end position="73"/>
    </location>
</feature>
<dbReference type="EMBL" id="SMKA01000136">
    <property type="protein sequence ID" value="TDC24665.1"/>
    <property type="molecule type" value="Genomic_DNA"/>
</dbReference>
<evidence type="ECO:0000313" key="2">
    <source>
        <dbReference type="EMBL" id="TDC24665.1"/>
    </source>
</evidence>
<dbReference type="PANTHER" id="PTHR43591:SF78">
    <property type="entry name" value="SLR0407 PROTEIN"/>
    <property type="match status" value="1"/>
</dbReference>
<dbReference type="Gene3D" id="3.40.50.150">
    <property type="entry name" value="Vaccinia Virus protein VP39"/>
    <property type="match status" value="1"/>
</dbReference>
<accession>A0A4V2XQ55</accession>
<sequence>VDVSTAMVTEARRRSADVGVPAEFVVGDATRLEFADAGFDRVRAERVLMALADPEAAVREMVRVVRPGGVVVLSEMDASTVFVNSSDRELVRSVERQFADDLPTPDAGRRLQRMLLGAGLTDVLLETTVLQNTVAFLRFLFGSRVSALADEGRAAAFWEELEQGEREGWLCSGAVCFTAAGYRMTV</sequence>
<comment type="caution">
    <text evidence="2">The sequence shown here is derived from an EMBL/GenBank/DDBJ whole genome shotgun (WGS) entry which is preliminary data.</text>
</comment>
<dbReference type="InterPro" id="IPR029063">
    <property type="entry name" value="SAM-dependent_MTases_sf"/>
</dbReference>
<gene>
    <name evidence="2" type="ORF">E1261_25645</name>
</gene>
<dbReference type="RefSeq" id="WP_132410758.1">
    <property type="nucleotide sequence ID" value="NZ_SMKA01000136.1"/>
</dbReference>
<keyword evidence="3" id="KW-1185">Reference proteome</keyword>
<dbReference type="Proteomes" id="UP000295075">
    <property type="component" value="Unassembled WGS sequence"/>
</dbReference>
<proteinExistence type="predicted"/>
<protein>
    <submittedName>
        <fullName evidence="2">Methyltransferase domain-containing protein</fullName>
    </submittedName>
</protein>
<evidence type="ECO:0000259" key="1">
    <source>
        <dbReference type="Pfam" id="PF08241"/>
    </source>
</evidence>